<dbReference type="Gene3D" id="1.10.150.60">
    <property type="entry name" value="ARID DNA-binding domain"/>
    <property type="match status" value="1"/>
</dbReference>
<feature type="compositionally biased region" description="Basic and acidic residues" evidence="4">
    <location>
        <begin position="396"/>
        <end position="411"/>
    </location>
</feature>
<keyword evidence="1" id="KW-0805">Transcription regulation</keyword>
<reference evidence="6" key="1">
    <citation type="journal article" date="2021" name="Cell">
        <title>Tracing the genetic footprints of vertebrate landing in non-teleost ray-finned fishes.</title>
        <authorList>
            <person name="Bi X."/>
            <person name="Wang K."/>
            <person name="Yang L."/>
            <person name="Pan H."/>
            <person name="Jiang H."/>
            <person name="Wei Q."/>
            <person name="Fang M."/>
            <person name="Yu H."/>
            <person name="Zhu C."/>
            <person name="Cai Y."/>
            <person name="He Y."/>
            <person name="Gan X."/>
            <person name="Zeng H."/>
            <person name="Yu D."/>
            <person name="Zhu Y."/>
            <person name="Jiang H."/>
            <person name="Qiu Q."/>
            <person name="Yang H."/>
            <person name="Zhang Y.E."/>
            <person name="Wang W."/>
            <person name="Zhu M."/>
            <person name="He S."/>
            <person name="Zhang G."/>
        </authorList>
    </citation>
    <scope>NUCLEOTIDE SEQUENCE</scope>
    <source>
        <strain evidence="6">Allg_001</strain>
    </source>
</reference>
<feature type="compositionally biased region" description="Basic and acidic residues" evidence="4">
    <location>
        <begin position="917"/>
        <end position="930"/>
    </location>
</feature>
<feature type="non-terminal residue" evidence="6">
    <location>
        <position position="991"/>
    </location>
</feature>
<feature type="compositionally biased region" description="Basic and acidic residues" evidence="4">
    <location>
        <begin position="245"/>
        <end position="257"/>
    </location>
</feature>
<dbReference type="InterPro" id="IPR036431">
    <property type="entry name" value="ARID_dom_sf"/>
</dbReference>
<feature type="domain" description="ARID" evidence="5">
    <location>
        <begin position="283"/>
        <end position="375"/>
    </location>
</feature>
<evidence type="ECO:0000256" key="4">
    <source>
        <dbReference type="SAM" id="MobiDB-lite"/>
    </source>
</evidence>
<dbReference type="CDD" id="cd16869">
    <property type="entry name" value="ARID_ARID5"/>
    <property type="match status" value="1"/>
</dbReference>
<dbReference type="AlphaFoldDB" id="A0A8J7TES4"/>
<feature type="region of interest" description="Disordered" evidence="4">
    <location>
        <begin position="761"/>
        <end position="935"/>
    </location>
</feature>
<feature type="region of interest" description="Disordered" evidence="4">
    <location>
        <begin position="238"/>
        <end position="257"/>
    </location>
</feature>
<dbReference type="SMART" id="SM01014">
    <property type="entry name" value="ARID"/>
    <property type="match status" value="1"/>
</dbReference>
<feature type="compositionally biased region" description="Basic and acidic residues" evidence="4">
    <location>
        <begin position="483"/>
        <end position="497"/>
    </location>
</feature>
<proteinExistence type="predicted"/>
<dbReference type="Proteomes" id="UP000736164">
    <property type="component" value="Unassembled WGS sequence"/>
</dbReference>
<dbReference type="GO" id="GO:0006357">
    <property type="term" value="P:regulation of transcription by RNA polymerase II"/>
    <property type="evidence" value="ECO:0007669"/>
    <property type="project" value="TreeGrafter"/>
</dbReference>
<dbReference type="InterPro" id="IPR051232">
    <property type="entry name" value="ARID/SWI1_ChromRemod"/>
</dbReference>
<feature type="compositionally biased region" description="Basic and acidic residues" evidence="4">
    <location>
        <begin position="816"/>
        <end position="829"/>
    </location>
</feature>
<organism evidence="6 7">
    <name type="scientific">Atractosteus spatula</name>
    <name type="common">Alligator gar</name>
    <name type="synonym">Lepisosteus spatula</name>
    <dbReference type="NCBI Taxonomy" id="7917"/>
    <lineage>
        <taxon>Eukaryota</taxon>
        <taxon>Metazoa</taxon>
        <taxon>Chordata</taxon>
        <taxon>Craniata</taxon>
        <taxon>Vertebrata</taxon>
        <taxon>Euteleostomi</taxon>
        <taxon>Actinopterygii</taxon>
        <taxon>Neopterygii</taxon>
        <taxon>Holostei</taxon>
        <taxon>Semionotiformes</taxon>
        <taxon>Lepisosteidae</taxon>
        <taxon>Atractosteus</taxon>
    </lineage>
</organism>
<feature type="region of interest" description="Disordered" evidence="4">
    <location>
        <begin position="116"/>
        <end position="151"/>
    </location>
</feature>
<comment type="caution">
    <text evidence="6">The sequence shown here is derived from an EMBL/GenBank/DDBJ whole genome shotgun (WGS) entry which is preliminary data.</text>
</comment>
<dbReference type="SUPFAM" id="SSF46774">
    <property type="entry name" value="ARID-like"/>
    <property type="match status" value="1"/>
</dbReference>
<feature type="region of interest" description="Disordered" evidence="4">
    <location>
        <begin position="374"/>
        <end position="504"/>
    </location>
</feature>
<gene>
    <name evidence="6" type="primary">Arid5b_1</name>
    <name evidence="6" type="ORF">GTO95_0017212</name>
</gene>
<feature type="region of interest" description="Disordered" evidence="4">
    <location>
        <begin position="653"/>
        <end position="683"/>
    </location>
</feature>
<dbReference type="Gene3D" id="2.30.30.490">
    <property type="match status" value="1"/>
</dbReference>
<dbReference type="EMBL" id="JAAWVO010052143">
    <property type="protein sequence ID" value="MBN3320598.1"/>
    <property type="molecule type" value="Genomic_DNA"/>
</dbReference>
<feature type="region of interest" description="Disordered" evidence="4">
    <location>
        <begin position="532"/>
        <end position="615"/>
    </location>
</feature>
<keyword evidence="2" id="KW-0804">Transcription</keyword>
<sequence length="991" mass="107610">WLGAPCCLRGSYAFYKSFRCCGEAGRRPGVWRLGEFYFVRCGPQEPVCIAEVTLLWEDQSQRHLLASSRLYFLPEDTPQGRTGEHGEDEVLAVSRKIVIRVEDLVKWTCPEPVGWRRTGEKDREPSGVQTEGTPQLLGAGDSSEERSQGEGAEECLRVKVLSYPQYCRFRSLQKRMQDRARSSGLRDPHLLALGGVRVSSRNTRILYCRDTFNHPTLDSNSSVWTEFGCNSLSLKGRTRKRKGRDGKGVESRHHSQSEAWIERMKENVMGSVEAQCESTWLPQADEQHFLDQLYLFMERRGSPICKVPNLGFKKIDLFLLFTVVKKMGGYETVTAQRLWKQVYNELGGSPGSTSAATCTRRHYERLILPYARHLKGEDDESDPLPTPQTPSGSREAQTKRKAQEQIEKETKTCSVPSQESRVKLKGAEGPKQARARSRASPAGGASRPGSGSRQHQIKTKDSGAVLPAQQVKPGSALGRRAGSKGDGDPLSPEKIDHTQPLSPSSLAGLQRLYAMGSISLPKDMSPLDYLKTRLGLGTPEHPSMTSGDSGKTSAPHPSFLFLQHKAGSAENKTASGKEGRPLSLGSGAEGRRAGSKGDGDPLSPEKIDHTQPLSPSSLAGLQRLYAMGSISLPKDMSPLDYLKTRLGRPLSLGSGAEGEIQKPSLGLSDAPVRDGRTRHPMPPLKIIPLDIDCSLQVRQLMRTPLGSSQFHCFTKKLSEVLAQDLSKTRQHGSPVSGSPEQIVPLNLSKRCTVKRPADDLEAQGLPSCHSGSPSSQPAKRPRPEWEAANEQGRPLKQSGRFPVAPAAQEEPADLSSPERARAKPQEDRAQQGSRSPQGVHCSGRPASFDLDCRSAKPGAQASPCAGVPGGRGASESPAGLCGLAAPGRAEAPEVSPPGSTLAKARQERASRRARTSAGKEEPAAAEERRASPAACPLYRFRGRQGPLGETEVSCAKQVEPECFSSEVASLLNAPQRALQSQSAWPVSPHGR</sequence>
<evidence type="ECO:0000256" key="3">
    <source>
        <dbReference type="ARBA" id="ARBA00023242"/>
    </source>
</evidence>
<feature type="compositionally biased region" description="Polar residues" evidence="4">
    <location>
        <begin position="543"/>
        <end position="552"/>
    </location>
</feature>
<evidence type="ECO:0000313" key="6">
    <source>
        <dbReference type="EMBL" id="MBN3320598.1"/>
    </source>
</evidence>
<feature type="compositionally biased region" description="Low complexity" evidence="4">
    <location>
        <begin position="438"/>
        <end position="453"/>
    </location>
</feature>
<dbReference type="InterPro" id="IPR001606">
    <property type="entry name" value="ARID_dom"/>
</dbReference>
<dbReference type="InterPro" id="IPR043151">
    <property type="entry name" value="BAH_sf"/>
</dbReference>
<evidence type="ECO:0000259" key="5">
    <source>
        <dbReference type="PROSITE" id="PS51011"/>
    </source>
</evidence>
<dbReference type="FunFam" id="1.10.150.60:FF:000015">
    <property type="entry name" value="AT-rich interactive domain-containing protein 5B"/>
    <property type="match status" value="1"/>
</dbReference>
<dbReference type="PROSITE" id="PS51011">
    <property type="entry name" value="ARID"/>
    <property type="match status" value="1"/>
</dbReference>
<feature type="compositionally biased region" description="Basic and acidic residues" evidence="4">
    <location>
        <begin position="589"/>
        <end position="609"/>
    </location>
</feature>
<dbReference type="GO" id="GO:0005634">
    <property type="term" value="C:nucleus"/>
    <property type="evidence" value="ECO:0007669"/>
    <property type="project" value="TreeGrafter"/>
</dbReference>
<accession>A0A8J7TES4</accession>
<dbReference type="PANTHER" id="PTHR13964:SF41">
    <property type="entry name" value="AT-RICH INTERACTIVE DOMAIN-CONTAINING PROTEIN 5B"/>
    <property type="match status" value="1"/>
</dbReference>
<feature type="non-terminal residue" evidence="6">
    <location>
        <position position="1"/>
    </location>
</feature>
<dbReference type="Pfam" id="PF01388">
    <property type="entry name" value="ARID"/>
    <property type="match status" value="1"/>
</dbReference>
<evidence type="ECO:0000313" key="7">
    <source>
        <dbReference type="Proteomes" id="UP000736164"/>
    </source>
</evidence>
<name>A0A8J7TES4_ATRSP</name>
<protein>
    <submittedName>
        <fullName evidence="6">ARI5B protein</fullName>
    </submittedName>
</protein>
<keyword evidence="7" id="KW-1185">Reference proteome</keyword>
<dbReference type="GO" id="GO:0000976">
    <property type="term" value="F:transcription cis-regulatory region binding"/>
    <property type="evidence" value="ECO:0007669"/>
    <property type="project" value="TreeGrafter"/>
</dbReference>
<evidence type="ECO:0000256" key="2">
    <source>
        <dbReference type="ARBA" id="ARBA00023163"/>
    </source>
</evidence>
<keyword evidence="3" id="KW-0539">Nucleus</keyword>
<dbReference type="SMART" id="SM00501">
    <property type="entry name" value="BRIGHT"/>
    <property type="match status" value="1"/>
</dbReference>
<evidence type="ECO:0000256" key="1">
    <source>
        <dbReference type="ARBA" id="ARBA00023015"/>
    </source>
</evidence>
<dbReference type="PANTHER" id="PTHR13964">
    <property type="entry name" value="RBP-RELATED"/>
    <property type="match status" value="1"/>
</dbReference>